<name>A0A5X8Y1Y6_SALNE</name>
<dbReference type="PANTHER" id="PTHR47923:SF1">
    <property type="entry name" value="INSERTION ELEMENT IS1 1 PROTEIN INSA-RELATED"/>
    <property type="match status" value="1"/>
</dbReference>
<dbReference type="Proteomes" id="UP000839827">
    <property type="component" value="Unassembled WGS sequence"/>
</dbReference>
<dbReference type="GO" id="GO:0006313">
    <property type="term" value="P:DNA transposition"/>
    <property type="evidence" value="ECO:0007669"/>
    <property type="project" value="TreeGrafter"/>
</dbReference>
<comment type="caution">
    <text evidence="2">The sequence shown here is derived from an EMBL/GenBank/DDBJ whole genome shotgun (WGS) entry which is preliminary data.</text>
</comment>
<protein>
    <recommendedName>
        <fullName evidence="1">Insertion element IS1 protein InsA helix-turn-helix domain-containing protein</fullName>
    </recommendedName>
</protein>
<dbReference type="InterPro" id="IPR024431">
    <property type="entry name" value="InsA_HTH_dom"/>
</dbReference>
<evidence type="ECO:0000259" key="1">
    <source>
        <dbReference type="Pfam" id="PF12759"/>
    </source>
</evidence>
<dbReference type="EMBL" id="AAHYLK010000027">
    <property type="protein sequence ID" value="ECB7108594.1"/>
    <property type="molecule type" value="Genomic_DNA"/>
</dbReference>
<reference evidence="2" key="1">
    <citation type="submission" date="2019-01" db="EMBL/GenBank/DDBJ databases">
        <authorList>
            <person name="Ashton P.M."/>
            <person name="Dallman T."/>
            <person name="Nair S."/>
            <person name="De Pinna E."/>
            <person name="Peters T."/>
            <person name="Grant K."/>
        </authorList>
    </citation>
    <scope>NUCLEOTIDE SEQUENCE</scope>
    <source>
        <strain evidence="3">271153</strain>
        <strain evidence="2">500372</strain>
    </source>
</reference>
<dbReference type="EMBL" id="AAHWTY010000094">
    <property type="protein sequence ID" value="ECB1915219.1"/>
    <property type="molecule type" value="Genomic_DNA"/>
</dbReference>
<dbReference type="InterPro" id="IPR051252">
    <property type="entry name" value="IS1_transposase_InsA"/>
</dbReference>
<dbReference type="PANTHER" id="PTHR47923">
    <property type="entry name" value="INSERTION ELEMENT IS1 1 PROTEIN INSA-RELATED"/>
    <property type="match status" value="1"/>
</dbReference>
<dbReference type="Pfam" id="PF12759">
    <property type="entry name" value="HTH_Tnp_IS1"/>
    <property type="match status" value="1"/>
</dbReference>
<sequence>MRSTARKPGVKEQLIEMAFSSAGVCDTTRTLNIGINTVINTLKNSRRSE</sequence>
<gene>
    <name evidence="3" type="ORF">E1A34_21465</name>
    <name evidence="2" type="ORF">EVG73_22980</name>
</gene>
<organism evidence="2">
    <name type="scientific">Salmonella newport</name>
    <dbReference type="NCBI Taxonomy" id="108619"/>
    <lineage>
        <taxon>Bacteria</taxon>
        <taxon>Pseudomonadati</taxon>
        <taxon>Pseudomonadota</taxon>
        <taxon>Gammaproteobacteria</taxon>
        <taxon>Enterobacterales</taxon>
        <taxon>Enterobacteriaceae</taxon>
        <taxon>Salmonella</taxon>
    </lineage>
</organism>
<evidence type="ECO:0000313" key="2">
    <source>
        <dbReference type="EMBL" id="ECB1915219.1"/>
    </source>
</evidence>
<accession>A0A5X8Y1Y6</accession>
<dbReference type="AlphaFoldDB" id="A0A5X8Y1Y6"/>
<proteinExistence type="predicted"/>
<evidence type="ECO:0000313" key="3">
    <source>
        <dbReference type="EMBL" id="ECB7108594.1"/>
    </source>
</evidence>
<feature type="domain" description="Insertion element IS1 protein InsA helix-turn-helix" evidence="1">
    <location>
        <begin position="4"/>
        <end position="46"/>
    </location>
</feature>